<dbReference type="SFLD" id="SFLDG01129">
    <property type="entry name" value="C1.5:_HAD__Beta-PGM__Phosphata"/>
    <property type="match status" value="1"/>
</dbReference>
<dbReference type="Pfam" id="PF13419">
    <property type="entry name" value="HAD_2"/>
    <property type="match status" value="1"/>
</dbReference>
<protein>
    <submittedName>
        <fullName evidence="1">Noncanonical pyrimidine nucleotidase, YjjG family</fullName>
    </submittedName>
</protein>
<sequence length="261" mass="30664">MNFDDAVFMANGREDWSSIYFIMPYINFGGHIMKYEVILFDADETLYDFKKSEREAFKNTMLKFNINYDESYHLKIYQEINTVLWKEFEQGLITQENLKVERFKRLSDKLEVSFDETTFAKLYMKYLADASFLYDNSMELIETLNKSYRLAIVTNGLTLVQDKRIRKSIIAKFFETIVISEEILISKPNPEIFEHALKNINFFDKNKVLIVGDSLSSDIQGGINFGIDTCWYNPNKILNETSIKPTYEIFNVTALFICITR</sequence>
<comment type="caution">
    <text evidence="1">The sequence shown here is derived from an EMBL/GenBank/DDBJ whole genome shotgun (WGS) entry which is preliminary data.</text>
</comment>
<dbReference type="PANTHER" id="PTHR47478:SF1">
    <property type="entry name" value="PYRIMIDINE 5'-NUCLEOTIDASE YJJG"/>
    <property type="match status" value="1"/>
</dbReference>
<dbReference type="InterPro" id="IPR011951">
    <property type="entry name" value="HAD-SF_hydro_IA_YjjG/PynA"/>
</dbReference>
<name>A0A846J056_CLOBO</name>
<dbReference type="InterPro" id="IPR006439">
    <property type="entry name" value="HAD-SF_hydro_IA"/>
</dbReference>
<evidence type="ECO:0000313" key="2">
    <source>
        <dbReference type="Proteomes" id="UP000480039"/>
    </source>
</evidence>
<dbReference type="Gene3D" id="1.10.150.240">
    <property type="entry name" value="Putative phosphatase, domain 2"/>
    <property type="match status" value="1"/>
</dbReference>
<dbReference type="PANTHER" id="PTHR47478">
    <property type="match status" value="1"/>
</dbReference>
<gene>
    <name evidence="1" type="ORF">FC871_02525</name>
</gene>
<dbReference type="Gene3D" id="3.40.50.1000">
    <property type="entry name" value="HAD superfamily/HAD-like"/>
    <property type="match status" value="1"/>
</dbReference>
<accession>A0A846J056</accession>
<dbReference type="NCBIfam" id="TIGR02254">
    <property type="entry name" value="YjjG_YfnB"/>
    <property type="match status" value="1"/>
</dbReference>
<dbReference type="Proteomes" id="UP000480039">
    <property type="component" value="Unassembled WGS sequence"/>
</dbReference>
<dbReference type="InterPro" id="IPR041492">
    <property type="entry name" value="HAD_2"/>
</dbReference>
<dbReference type="NCBIfam" id="TIGR01549">
    <property type="entry name" value="HAD-SF-IA-v1"/>
    <property type="match status" value="1"/>
</dbReference>
<dbReference type="InterPro" id="IPR052550">
    <property type="entry name" value="Pyrimidine_5'-ntase_YjjG"/>
</dbReference>
<dbReference type="GO" id="GO:0008253">
    <property type="term" value="F:5'-nucleotidase activity"/>
    <property type="evidence" value="ECO:0007669"/>
    <property type="project" value="InterPro"/>
</dbReference>
<dbReference type="PRINTS" id="PR00413">
    <property type="entry name" value="HADHALOGNASE"/>
</dbReference>
<evidence type="ECO:0000313" key="1">
    <source>
        <dbReference type="EMBL" id="NFJ07379.1"/>
    </source>
</evidence>
<dbReference type="SFLD" id="SFLDS00003">
    <property type="entry name" value="Haloacid_Dehalogenase"/>
    <property type="match status" value="1"/>
</dbReference>
<proteinExistence type="predicted"/>
<organism evidence="1 2">
    <name type="scientific">Clostridium botulinum</name>
    <dbReference type="NCBI Taxonomy" id="1491"/>
    <lineage>
        <taxon>Bacteria</taxon>
        <taxon>Bacillati</taxon>
        <taxon>Bacillota</taxon>
        <taxon>Clostridia</taxon>
        <taxon>Eubacteriales</taxon>
        <taxon>Clostridiaceae</taxon>
        <taxon>Clostridium</taxon>
    </lineage>
</organism>
<dbReference type="InterPro" id="IPR023198">
    <property type="entry name" value="PGP-like_dom2"/>
</dbReference>
<dbReference type="NCBIfam" id="NF006976">
    <property type="entry name" value="PRK09449.1"/>
    <property type="match status" value="1"/>
</dbReference>
<dbReference type="InterPro" id="IPR036412">
    <property type="entry name" value="HAD-like_sf"/>
</dbReference>
<dbReference type="EMBL" id="SWQE01000001">
    <property type="protein sequence ID" value="NFJ07379.1"/>
    <property type="molecule type" value="Genomic_DNA"/>
</dbReference>
<dbReference type="InterPro" id="IPR023214">
    <property type="entry name" value="HAD_sf"/>
</dbReference>
<dbReference type="SUPFAM" id="SSF56784">
    <property type="entry name" value="HAD-like"/>
    <property type="match status" value="1"/>
</dbReference>
<dbReference type="SFLD" id="SFLDG01135">
    <property type="entry name" value="C1.5.6:_HAD__Beta-PGM__Phospha"/>
    <property type="match status" value="1"/>
</dbReference>
<dbReference type="CDD" id="cd04305">
    <property type="entry name" value="HAD_Neu5Ac-Pase_like"/>
    <property type="match status" value="1"/>
</dbReference>
<dbReference type="AlphaFoldDB" id="A0A846J056"/>
<reference evidence="1 2" key="1">
    <citation type="submission" date="2019-04" db="EMBL/GenBank/DDBJ databases">
        <title>Genome sequencing of Clostridium botulinum Groups I-IV and Clostridium butyricum.</title>
        <authorList>
            <person name="Brunt J."/>
            <person name="Van Vliet A.H.M."/>
            <person name="Stringer S.C."/>
            <person name="Carter A.T."/>
            <person name="Peck M.W."/>
        </authorList>
    </citation>
    <scope>NUCLEOTIDE SEQUENCE [LARGE SCALE GENOMIC DNA]</scope>
    <source>
        <strain evidence="1 2">Colworth BL30</strain>
    </source>
</reference>